<dbReference type="eggNOG" id="arCOG10867">
    <property type="taxonomic scope" value="Archaea"/>
</dbReference>
<dbReference type="HOGENOM" id="CLU_2079559_0_0_2"/>
<dbReference type="Proteomes" id="UP000007485">
    <property type="component" value="Chromosome"/>
</dbReference>
<dbReference type="GeneID" id="10288487"/>
<accession>F0QWJ7</accession>
<gene>
    <name evidence="1" type="ordered locus">VMUT_0835</name>
</gene>
<dbReference type="AlphaFoldDB" id="F0QWJ7"/>
<organism evidence="1 2">
    <name type="scientific">Vulcanisaeta moutnovskia (strain 768-28)</name>
    <dbReference type="NCBI Taxonomy" id="985053"/>
    <lineage>
        <taxon>Archaea</taxon>
        <taxon>Thermoproteota</taxon>
        <taxon>Thermoprotei</taxon>
        <taxon>Thermoproteales</taxon>
        <taxon>Thermoproteaceae</taxon>
        <taxon>Vulcanisaeta</taxon>
    </lineage>
</organism>
<dbReference type="EMBL" id="CP002529">
    <property type="protein sequence ID" value="ADY01045.1"/>
    <property type="molecule type" value="Genomic_DNA"/>
</dbReference>
<proteinExistence type="predicted"/>
<evidence type="ECO:0000313" key="1">
    <source>
        <dbReference type="EMBL" id="ADY01045.1"/>
    </source>
</evidence>
<protein>
    <submittedName>
        <fullName evidence="1">Uncharacterized protein</fullName>
    </submittedName>
</protein>
<name>F0QWJ7_VULM7</name>
<evidence type="ECO:0000313" key="2">
    <source>
        <dbReference type="Proteomes" id="UP000007485"/>
    </source>
</evidence>
<dbReference type="KEGG" id="vmo:VMUT_0835"/>
<keyword evidence="2" id="KW-1185">Reference proteome</keyword>
<reference evidence="1 2" key="1">
    <citation type="journal article" date="2011" name="J. Bacteriol.">
        <title>Complete genome sequence of 'Vulcanisaeta moutnovskia' strain 768-28, a novel member of the hyperthermophilic crenarchaeal genus vulcanisaeta.</title>
        <authorList>
            <person name="Gumerov V.M."/>
            <person name="Mardanov A.V."/>
            <person name="Beletsky A.V."/>
            <person name="Prokofeva M.I."/>
            <person name="Bonch-Osmolovskaya E.A."/>
            <person name="Ravin N.V."/>
            <person name="Skryabin K.G."/>
        </authorList>
    </citation>
    <scope>NUCLEOTIDE SEQUENCE [LARGE SCALE GENOMIC DNA]</scope>
    <source>
        <strain evidence="1 2">768-28</strain>
    </source>
</reference>
<sequence length="145" mass="16864">MQDVKELIELGAGLPDGEKFRRIIELASKEVREPGNLSIIVPGTSVRMNVNVRGDCRVVLRVWRKDESEALRIYEELKRAGYEVTMFSNEEAHLVLITHANVRENTRLREPVCRKLDEWFENEKDIKRKGRIAKTMQNLKCLDNT</sequence>
<dbReference type="RefSeq" id="WP_013604207.1">
    <property type="nucleotide sequence ID" value="NC_015151.1"/>
</dbReference>